<reference evidence="1" key="1">
    <citation type="submission" date="2022-03" db="EMBL/GenBank/DDBJ databases">
        <title>Identification of a novel bacterium isolated from mangrove sediments.</title>
        <authorList>
            <person name="Pan X."/>
        </authorList>
    </citation>
    <scope>NUCLEOTIDE SEQUENCE</scope>
    <source>
        <strain evidence="1">B1949</strain>
    </source>
</reference>
<protein>
    <submittedName>
        <fullName evidence="1">Uncharacterized protein</fullName>
    </submittedName>
</protein>
<keyword evidence="2" id="KW-1185">Reference proteome</keyword>
<dbReference type="Proteomes" id="UP001162881">
    <property type="component" value="Unassembled WGS sequence"/>
</dbReference>
<gene>
    <name evidence="1" type="ORF">MTR62_15290</name>
</gene>
<comment type="caution">
    <text evidence="1">The sequence shown here is derived from an EMBL/GenBank/DDBJ whole genome shotgun (WGS) entry which is preliminary data.</text>
</comment>
<evidence type="ECO:0000313" key="2">
    <source>
        <dbReference type="Proteomes" id="UP001162881"/>
    </source>
</evidence>
<sequence>MALNYTFLIARADEAARDAQVAELENVRARALRAEAAWRKMAASALKVQQNRKKTLPSLPES</sequence>
<organism evidence="1 2">
    <name type="scientific">Novosphingobium organovorum</name>
    <dbReference type="NCBI Taxonomy" id="2930092"/>
    <lineage>
        <taxon>Bacteria</taxon>
        <taxon>Pseudomonadati</taxon>
        <taxon>Pseudomonadota</taxon>
        <taxon>Alphaproteobacteria</taxon>
        <taxon>Sphingomonadales</taxon>
        <taxon>Sphingomonadaceae</taxon>
        <taxon>Novosphingobium</taxon>
    </lineage>
</organism>
<dbReference type="RefSeq" id="WP_244022483.1">
    <property type="nucleotide sequence ID" value="NZ_JALHLF010000074.1"/>
</dbReference>
<evidence type="ECO:0000313" key="1">
    <source>
        <dbReference type="EMBL" id="MCJ2184048.1"/>
    </source>
</evidence>
<name>A0ABT0BG93_9SPHN</name>
<accession>A0ABT0BG93</accession>
<dbReference type="EMBL" id="JALHLF010000074">
    <property type="protein sequence ID" value="MCJ2184048.1"/>
    <property type="molecule type" value="Genomic_DNA"/>
</dbReference>
<proteinExistence type="predicted"/>